<comment type="caution">
    <text evidence="1">The sequence shown here is derived from an EMBL/GenBank/DDBJ whole genome shotgun (WGS) entry which is preliminary data.</text>
</comment>
<dbReference type="PANTHER" id="PTHR40658">
    <property type="match status" value="1"/>
</dbReference>
<dbReference type="RefSeq" id="WP_012492203.1">
    <property type="nucleotide sequence ID" value="NZ_BAYM01000064.1"/>
</dbReference>
<evidence type="ECO:0000313" key="2">
    <source>
        <dbReference type="Proteomes" id="UP000032552"/>
    </source>
</evidence>
<protein>
    <submittedName>
        <fullName evidence="1">Uncharacterized protein IRC4</fullName>
    </submittedName>
</protein>
<dbReference type="Proteomes" id="UP000032552">
    <property type="component" value="Unassembled WGS sequence"/>
</dbReference>
<sequence length="169" mass="19833">MKTYADKQALLDTIEERYAKFRAEFTDIPEDKRELLVEGVDKTPSEMLSYQLGWLNLLLSWDRDEVAGIEVETPAPGYKWNNLGGLYQSFYEQYGQQSLQDQLAALDLLVKELCTWIETLSQSELFDAGVRRWATTKAQWPLWKWIHINSVAPFTNFRPKIRKWKKLVL</sequence>
<name>A0A0C9NWK7_LACPA</name>
<gene>
    <name evidence="1" type="ORF">LC0644_0929</name>
</gene>
<reference evidence="2" key="1">
    <citation type="submission" date="2014-05" db="EMBL/GenBank/DDBJ databases">
        <title>Whole genome sequencing of Lactobacillus casei NRIC0644.</title>
        <authorList>
            <person name="Atarashi H."/>
            <person name="Yoshida Y."/>
            <person name="Fujimura S."/>
            <person name="Tanaka N."/>
            <person name="Shiwa Y."/>
            <person name="Yoshikawa H."/>
            <person name="Okada S."/>
            <person name="Nakagawa J."/>
        </authorList>
    </citation>
    <scope>NUCLEOTIDE SEQUENCE [LARGE SCALE GENOMIC DNA]</scope>
    <source>
        <strain evidence="2">NRIC0644</strain>
    </source>
</reference>
<dbReference type="PIRSF" id="PIRSF031551">
    <property type="entry name" value="DUF1706"/>
    <property type="match status" value="1"/>
</dbReference>
<dbReference type="Pfam" id="PF08020">
    <property type="entry name" value="DUF1706"/>
    <property type="match status" value="1"/>
</dbReference>
<accession>A0A0C9NWK7</accession>
<dbReference type="AlphaFoldDB" id="A0A0C9NWK7"/>
<dbReference type="PANTHER" id="PTHR40658:SF3">
    <property type="entry name" value="CLBS_DFSB FAMILY FOUR-HELIX BUNDLE PROTEIN"/>
    <property type="match status" value="1"/>
</dbReference>
<dbReference type="EMBL" id="BAYM01000064">
    <property type="protein sequence ID" value="GAN36340.1"/>
    <property type="molecule type" value="Genomic_DNA"/>
</dbReference>
<evidence type="ECO:0000313" key="1">
    <source>
        <dbReference type="EMBL" id="GAN36340.1"/>
    </source>
</evidence>
<dbReference type="InterPro" id="IPR034660">
    <property type="entry name" value="DinB/YfiT-like"/>
</dbReference>
<organism evidence="1 2">
    <name type="scientific">Lacticaseibacillus paracasei NRIC 0644</name>
    <dbReference type="NCBI Taxonomy" id="1435038"/>
    <lineage>
        <taxon>Bacteria</taxon>
        <taxon>Bacillati</taxon>
        <taxon>Bacillota</taxon>
        <taxon>Bacilli</taxon>
        <taxon>Lactobacillales</taxon>
        <taxon>Lactobacillaceae</taxon>
        <taxon>Lacticaseibacillus</taxon>
    </lineage>
</organism>
<dbReference type="Gene3D" id="1.20.120.450">
    <property type="entry name" value="dinb family like domain"/>
    <property type="match status" value="1"/>
</dbReference>
<dbReference type="InterPro" id="IPR012550">
    <property type="entry name" value="DUF1706"/>
</dbReference>
<proteinExistence type="predicted"/>